<protein>
    <submittedName>
        <fullName evidence="2">Uncharacterized protein</fullName>
    </submittedName>
</protein>
<gene>
    <name evidence="2" type="ORF">GCM10007298_37990</name>
</gene>
<reference evidence="3" key="1">
    <citation type="journal article" date="2019" name="Int. J. Syst. Evol. Microbiol.">
        <title>The Global Catalogue of Microorganisms (GCM) 10K type strain sequencing project: providing services to taxonomists for standard genome sequencing and annotation.</title>
        <authorList>
            <consortium name="The Broad Institute Genomics Platform"/>
            <consortium name="The Broad Institute Genome Sequencing Center for Infectious Disease"/>
            <person name="Wu L."/>
            <person name="Ma J."/>
        </authorList>
    </citation>
    <scope>NUCLEOTIDE SEQUENCE [LARGE SCALE GENOMIC DNA]</scope>
    <source>
        <strain evidence="3">CCM 7855</strain>
    </source>
</reference>
<dbReference type="Proteomes" id="UP000632454">
    <property type="component" value="Unassembled WGS sequence"/>
</dbReference>
<evidence type="ECO:0000313" key="3">
    <source>
        <dbReference type="Proteomes" id="UP000632454"/>
    </source>
</evidence>
<name>A0ABQ1V4Q7_9NOCA</name>
<accession>A0ABQ1V4Q7</accession>
<keyword evidence="1" id="KW-1133">Transmembrane helix</keyword>
<evidence type="ECO:0000313" key="2">
    <source>
        <dbReference type="EMBL" id="GGF38708.1"/>
    </source>
</evidence>
<evidence type="ECO:0000256" key="1">
    <source>
        <dbReference type="SAM" id="Phobius"/>
    </source>
</evidence>
<keyword evidence="3" id="KW-1185">Reference proteome</keyword>
<proteinExistence type="predicted"/>
<keyword evidence="1" id="KW-0472">Membrane</keyword>
<keyword evidence="1" id="KW-0812">Transmembrane</keyword>
<feature type="transmembrane region" description="Helical" evidence="1">
    <location>
        <begin position="6"/>
        <end position="31"/>
    </location>
</feature>
<dbReference type="RefSeq" id="WP_188491905.1">
    <property type="nucleotide sequence ID" value="NZ_BMCS01000003.1"/>
</dbReference>
<organism evidence="2 3">
    <name type="scientific">Williamsia phyllosphaerae</name>
    <dbReference type="NCBI Taxonomy" id="885042"/>
    <lineage>
        <taxon>Bacteria</taxon>
        <taxon>Bacillati</taxon>
        <taxon>Actinomycetota</taxon>
        <taxon>Actinomycetes</taxon>
        <taxon>Mycobacteriales</taxon>
        <taxon>Nocardiaceae</taxon>
        <taxon>Williamsia</taxon>
    </lineage>
</organism>
<dbReference type="EMBL" id="BMCS01000003">
    <property type="protein sequence ID" value="GGF38708.1"/>
    <property type="molecule type" value="Genomic_DNA"/>
</dbReference>
<comment type="caution">
    <text evidence="2">The sequence shown here is derived from an EMBL/GenBank/DDBJ whole genome shotgun (WGS) entry which is preliminary data.</text>
</comment>
<sequence>MDGLIVAIGLPVTIVCIIAVVACVVSMAWAFGAKYPKTENYTLSKQWKREPLLLSATEVSPVSAAHHDASVDDLIGGSASGKW</sequence>